<dbReference type="GO" id="GO:0009279">
    <property type="term" value="C:cell outer membrane"/>
    <property type="evidence" value="ECO:0007669"/>
    <property type="project" value="UniProtKB-SubCell"/>
</dbReference>
<comment type="similarity">
    <text evidence="2">Belongs to the LolB family.</text>
</comment>
<comment type="subunit">
    <text evidence="3">Monomer.</text>
</comment>
<keyword evidence="12" id="KW-0449">Lipoprotein</keyword>
<comment type="caution">
    <text evidence="14">The sequence shown here is derived from an EMBL/GenBank/DDBJ whole genome shotgun (WGS) entry which is preliminary data.</text>
</comment>
<name>A0A0J0YTV3_9NEIS</name>
<accession>A0A0J0YTV3</accession>
<organism evidence="14 15">
    <name type="scientific">Neisseria arctica</name>
    <dbReference type="NCBI Taxonomy" id="1470200"/>
    <lineage>
        <taxon>Bacteria</taxon>
        <taxon>Pseudomonadati</taxon>
        <taxon>Pseudomonadota</taxon>
        <taxon>Betaproteobacteria</taxon>
        <taxon>Neisseriales</taxon>
        <taxon>Neisseriaceae</taxon>
        <taxon>Neisseria</taxon>
    </lineage>
</organism>
<comment type="subcellular location">
    <subcellularLocation>
        <location evidence="1">Cell outer membrane</location>
        <topology evidence="1">Lipid-anchor</topology>
    </subcellularLocation>
</comment>
<evidence type="ECO:0000256" key="10">
    <source>
        <dbReference type="ARBA" id="ARBA00023186"/>
    </source>
</evidence>
<evidence type="ECO:0000256" key="9">
    <source>
        <dbReference type="ARBA" id="ARBA00023139"/>
    </source>
</evidence>
<sequence length="201" mass="22368">MMKSKSLFKFCTIGAAVFSLAACAGLQPATTQQWSPQQESADFNAEGRLAVRMDGKGSYANFDWIQQKSVRTINVNTPLGNTLGQLCQDNNGVLAVGSDGRIYEAENASELSRQLLGFSLPLQYLDVWAAGQWVAGTPHQILQDGRLQQFGWIISRQLNSDGQVRILQLEDQKLSLRLIFDYFDYTKSESAPVQCEIRNRA</sequence>
<gene>
    <name evidence="14" type="ORF">PL75_02920</name>
</gene>
<reference evidence="14 15" key="1">
    <citation type="submission" date="2014-11" db="EMBL/GenBank/DDBJ databases">
        <title>Genome of a novel goose pathogen.</title>
        <authorList>
            <person name="Hansen C.M."/>
            <person name="Hueffer K."/>
            <person name="Choi S.C."/>
        </authorList>
    </citation>
    <scope>NUCLEOTIDE SEQUENCE [LARGE SCALE GENOMIC DNA]</scope>
    <source>
        <strain evidence="14 15">KH1503</strain>
    </source>
</reference>
<dbReference type="AlphaFoldDB" id="A0A0J0YTV3"/>
<evidence type="ECO:0000256" key="6">
    <source>
        <dbReference type="ARBA" id="ARBA00022729"/>
    </source>
</evidence>
<evidence type="ECO:0000256" key="12">
    <source>
        <dbReference type="ARBA" id="ARBA00023288"/>
    </source>
</evidence>
<dbReference type="SUPFAM" id="SSF89392">
    <property type="entry name" value="Prokaryotic lipoproteins and lipoprotein localization factors"/>
    <property type="match status" value="1"/>
</dbReference>
<dbReference type="PROSITE" id="PS51257">
    <property type="entry name" value="PROKAR_LIPOPROTEIN"/>
    <property type="match status" value="1"/>
</dbReference>
<evidence type="ECO:0000313" key="14">
    <source>
        <dbReference type="EMBL" id="KLT73531.1"/>
    </source>
</evidence>
<evidence type="ECO:0000256" key="4">
    <source>
        <dbReference type="ARBA" id="ARBA00016202"/>
    </source>
</evidence>
<dbReference type="CDD" id="cd16326">
    <property type="entry name" value="LolB"/>
    <property type="match status" value="1"/>
</dbReference>
<evidence type="ECO:0000256" key="5">
    <source>
        <dbReference type="ARBA" id="ARBA00022448"/>
    </source>
</evidence>
<keyword evidence="9" id="KW-0564">Palmitate</keyword>
<keyword evidence="10" id="KW-0143">Chaperone</keyword>
<evidence type="ECO:0000256" key="1">
    <source>
        <dbReference type="ARBA" id="ARBA00004459"/>
    </source>
</evidence>
<keyword evidence="15" id="KW-1185">Reference proteome</keyword>
<keyword evidence="5" id="KW-0813">Transport</keyword>
<keyword evidence="6 13" id="KW-0732">Signal</keyword>
<feature type="chain" id="PRO_5005247477" description="Outer-membrane lipoprotein LolB" evidence="13">
    <location>
        <begin position="25"/>
        <end position="201"/>
    </location>
</feature>
<keyword evidence="7" id="KW-0653">Protein transport</keyword>
<dbReference type="Gene3D" id="2.50.20.10">
    <property type="entry name" value="Lipoprotein localisation LolA/LolB/LppX"/>
    <property type="match status" value="1"/>
</dbReference>
<dbReference type="InterPro" id="IPR004565">
    <property type="entry name" value="OM_lipoprot_LolB"/>
</dbReference>
<dbReference type="STRING" id="1470200.PL75_02920"/>
<evidence type="ECO:0000256" key="2">
    <source>
        <dbReference type="ARBA" id="ARBA00009696"/>
    </source>
</evidence>
<dbReference type="EMBL" id="JTDO01000003">
    <property type="protein sequence ID" value="KLT73531.1"/>
    <property type="molecule type" value="Genomic_DNA"/>
</dbReference>
<evidence type="ECO:0000256" key="13">
    <source>
        <dbReference type="SAM" id="SignalP"/>
    </source>
</evidence>
<evidence type="ECO:0000256" key="11">
    <source>
        <dbReference type="ARBA" id="ARBA00023237"/>
    </source>
</evidence>
<keyword evidence="8" id="KW-0472">Membrane</keyword>
<evidence type="ECO:0000256" key="3">
    <source>
        <dbReference type="ARBA" id="ARBA00011245"/>
    </source>
</evidence>
<protein>
    <recommendedName>
        <fullName evidence="4">Outer-membrane lipoprotein LolB</fullName>
    </recommendedName>
</protein>
<proteinExistence type="inferred from homology"/>
<evidence type="ECO:0000256" key="7">
    <source>
        <dbReference type="ARBA" id="ARBA00022927"/>
    </source>
</evidence>
<dbReference type="PATRIC" id="fig|1470200.3.peg.1664"/>
<evidence type="ECO:0000313" key="15">
    <source>
        <dbReference type="Proteomes" id="UP000036027"/>
    </source>
</evidence>
<dbReference type="OrthoDB" id="5296388at2"/>
<dbReference type="GO" id="GO:0015031">
    <property type="term" value="P:protein transport"/>
    <property type="evidence" value="ECO:0007669"/>
    <property type="project" value="UniProtKB-KW"/>
</dbReference>
<keyword evidence="11" id="KW-0998">Cell outer membrane</keyword>
<dbReference type="InterPro" id="IPR029046">
    <property type="entry name" value="LolA/LolB/LppX"/>
</dbReference>
<dbReference type="Pfam" id="PF03550">
    <property type="entry name" value="LolB"/>
    <property type="match status" value="1"/>
</dbReference>
<dbReference type="Proteomes" id="UP000036027">
    <property type="component" value="Unassembled WGS sequence"/>
</dbReference>
<evidence type="ECO:0000256" key="8">
    <source>
        <dbReference type="ARBA" id="ARBA00023136"/>
    </source>
</evidence>
<dbReference type="RefSeq" id="WP_047760409.1">
    <property type="nucleotide sequence ID" value="NZ_CP091510.1"/>
</dbReference>
<feature type="signal peptide" evidence="13">
    <location>
        <begin position="1"/>
        <end position="24"/>
    </location>
</feature>